<evidence type="ECO:0000256" key="2">
    <source>
        <dbReference type="ARBA" id="ARBA00022679"/>
    </source>
</evidence>
<keyword evidence="2" id="KW-0808">Transferase</keyword>
<dbReference type="PANTHER" id="PTHR37079">
    <property type="entry name" value="SERINE/THREONINE-PROTEIN KINASE ATM"/>
    <property type="match status" value="1"/>
</dbReference>
<comment type="catalytic activity">
    <reaction evidence="4">
        <text>L-threonyl-[protein] + ATP = O-phospho-L-threonyl-[protein] + ADP + H(+)</text>
        <dbReference type="Rhea" id="RHEA:46608"/>
        <dbReference type="Rhea" id="RHEA-COMP:11060"/>
        <dbReference type="Rhea" id="RHEA-COMP:11605"/>
        <dbReference type="ChEBI" id="CHEBI:15378"/>
        <dbReference type="ChEBI" id="CHEBI:30013"/>
        <dbReference type="ChEBI" id="CHEBI:30616"/>
        <dbReference type="ChEBI" id="CHEBI:61977"/>
        <dbReference type="ChEBI" id="CHEBI:456216"/>
        <dbReference type="EC" id="2.7.11.1"/>
    </reaction>
</comment>
<reference evidence="7" key="1">
    <citation type="submission" date="2023-07" db="EMBL/GenBank/DDBJ databases">
        <title>Chromosome-level genome assembly of Artemia franciscana.</title>
        <authorList>
            <person name="Jo E."/>
        </authorList>
    </citation>
    <scope>NUCLEOTIDE SEQUENCE</scope>
    <source>
        <tissue evidence="7">Whole body</tissue>
    </source>
</reference>
<dbReference type="SMART" id="SM01342">
    <property type="entry name" value="TAN"/>
    <property type="match status" value="1"/>
</dbReference>
<evidence type="ECO:0000259" key="5">
    <source>
        <dbReference type="PROSITE" id="PS50290"/>
    </source>
</evidence>
<gene>
    <name evidence="7" type="ORF">QYM36_009917</name>
</gene>
<dbReference type="InterPro" id="IPR038980">
    <property type="entry name" value="ATM_plant"/>
</dbReference>
<dbReference type="InterPro" id="IPR044107">
    <property type="entry name" value="PIKKc_ATM"/>
</dbReference>
<dbReference type="InterPro" id="IPR018936">
    <property type="entry name" value="PI3/4_kinase_CS"/>
</dbReference>
<dbReference type="Gene3D" id="3.30.1010.10">
    <property type="entry name" value="Phosphatidylinositol 3-kinase Catalytic Subunit, Chain A, domain 4"/>
    <property type="match status" value="1"/>
</dbReference>
<evidence type="ECO:0000256" key="3">
    <source>
        <dbReference type="ARBA" id="ARBA00022777"/>
    </source>
</evidence>
<dbReference type="InterPro" id="IPR036940">
    <property type="entry name" value="PI3/4_kinase_cat_sf"/>
</dbReference>
<dbReference type="Proteomes" id="UP001187531">
    <property type="component" value="Unassembled WGS sequence"/>
</dbReference>
<dbReference type="SMART" id="SM00146">
    <property type="entry name" value="PI3Kc"/>
    <property type="match status" value="1"/>
</dbReference>
<evidence type="ECO:0000256" key="4">
    <source>
        <dbReference type="ARBA" id="ARBA00047899"/>
    </source>
</evidence>
<dbReference type="Gene3D" id="1.10.1070.11">
    <property type="entry name" value="Phosphatidylinositol 3-/4-kinase, catalytic domain"/>
    <property type="match status" value="1"/>
</dbReference>
<dbReference type="PANTHER" id="PTHR37079:SF4">
    <property type="entry name" value="SERINE_THREONINE-PROTEIN KINASE ATM"/>
    <property type="match status" value="1"/>
</dbReference>
<accession>A0AA88HNI2</accession>
<evidence type="ECO:0008006" key="9">
    <source>
        <dbReference type="Google" id="ProtNLM"/>
    </source>
</evidence>
<dbReference type="GO" id="GO:0004674">
    <property type="term" value="F:protein serine/threonine kinase activity"/>
    <property type="evidence" value="ECO:0007669"/>
    <property type="project" value="UniProtKB-KW"/>
</dbReference>
<dbReference type="SUPFAM" id="SSF56112">
    <property type="entry name" value="Protein kinase-like (PK-like)"/>
    <property type="match status" value="1"/>
</dbReference>
<dbReference type="PROSITE" id="PS51189">
    <property type="entry name" value="FAT"/>
    <property type="match status" value="1"/>
</dbReference>
<dbReference type="InterPro" id="IPR000403">
    <property type="entry name" value="PI3/4_kinase_cat_dom"/>
</dbReference>
<feature type="domain" description="PI3K/PI4K catalytic" evidence="5">
    <location>
        <begin position="2421"/>
        <end position="2721"/>
    </location>
</feature>
<organism evidence="7 8">
    <name type="scientific">Artemia franciscana</name>
    <name type="common">Brine shrimp</name>
    <name type="synonym">Artemia sanfranciscana</name>
    <dbReference type="NCBI Taxonomy" id="6661"/>
    <lineage>
        <taxon>Eukaryota</taxon>
        <taxon>Metazoa</taxon>
        <taxon>Ecdysozoa</taxon>
        <taxon>Arthropoda</taxon>
        <taxon>Crustacea</taxon>
        <taxon>Branchiopoda</taxon>
        <taxon>Anostraca</taxon>
        <taxon>Artemiidae</taxon>
        <taxon>Artemia</taxon>
    </lineage>
</organism>
<evidence type="ECO:0000313" key="7">
    <source>
        <dbReference type="EMBL" id="KAK2715090.1"/>
    </source>
</evidence>
<dbReference type="InterPro" id="IPR014009">
    <property type="entry name" value="PIK_FAT"/>
</dbReference>
<keyword evidence="3" id="KW-0418">Kinase</keyword>
<feature type="domain" description="FAT" evidence="6">
    <location>
        <begin position="1798"/>
        <end position="2329"/>
    </location>
</feature>
<dbReference type="InterPro" id="IPR011009">
    <property type="entry name" value="Kinase-like_dom_sf"/>
</dbReference>
<dbReference type="GO" id="GO:0006281">
    <property type="term" value="P:DNA repair"/>
    <property type="evidence" value="ECO:0007669"/>
    <property type="project" value="InterPro"/>
</dbReference>
<dbReference type="InterPro" id="IPR003151">
    <property type="entry name" value="PIK-rel_kinase_FAT"/>
</dbReference>
<dbReference type="Pfam" id="PF02259">
    <property type="entry name" value="FAT"/>
    <property type="match status" value="1"/>
</dbReference>
<dbReference type="CDD" id="cd05171">
    <property type="entry name" value="PIKKc_ATM"/>
    <property type="match status" value="1"/>
</dbReference>
<sequence length="2721" mass="311122">MERRLSSLKDACNACESNKISERKKAADVVKSQLENDQVLRALDQNSDSDENDRLFGWDMVFQAGVKYVLKELEKIEKDVAKNPERESTQGPSDSSKLFCSSFIRFITRKGNSRGPRIPVLSLIDHVLFIMINPLTRRIFGKVYITIIESDILAYRQNWISLDKEIWESLLSCTVKYHNEQPASSDHSSSLRLMASIIHLGNIGHNLSEFLLEKRSLMVDLKSSLNSIVEQNEALVLLSVYCDALEFYDRVQVCEFGERYLSAVIGAWDEHNEKTSNDIVNIIEKQLKYHHPKNSFETEMGAFSVCDWSDWKEQLKKLHKFIDNIVTSLIKTKRCYCIHPGLIGIASKLLYLLMKLHVTDIEITDIGTQMSSVRKKRKLASSFQDLLEEIKIRGPVDAAVPWLEIFNKFLEDFGDTCSSTELGEVYSILATHIISCRQTSVLKYLVRTFRTLLKASVKVSNFQIPKDEVKKVWELCMKALSLNQCEEEADSLLHEILCLQILPKASARLLPDDLVHGRLNILKAPLGFISYLANYNIDLSSTSITNNCSDDCELFAQIPHKNKVAVIAAIITGLDSDTSLGYKFPLNTLLDSLLLLCLKNYTPTFIARDKLSFSEIEEYYMQVTLLECISPLYEREDNIQEKKTFKSVPCISKFALKQLISLCHSVRGKLPSYENVESRLSAVVMLTALTAIYVEARKRLQIDENMLGNVRMGLLSSSIEDGILRLLKEVQVKPKQKMLVLDNLKEIFAFSSNLSALISDRFTNEIFTTFFSAPSSLLTMTQQLETTFLHSFRNGASFRLNSTQNIDWCPIETDENDTMSVDKFESKNFVESESFQLRLSAFIAEIILFDEEKSDNFLNILQSQDFRNGVVVNIVFEVLDVFTNKPPGTLNNKTVESLLYTLQPIAQHHYSDTKIMSHLLRVICNLMKHLNDNGDRYLLETCVDLMKPFTNLLTNGTLGMETAVYFVTCVAKFQNLDFKCDVDIEIDGVSLLTLFDICSNYNAKLMWYTFRALSNVYFSGCNVRKRTELEKSMLNRFCAFDLSEILGFQEDFSKTARSSVALQLLVSWVFSFKWTSFNCFNKLVTLSVDPRLTKFSAKTVFLWCASKNLQIFTVTESWMYNCLFTFFESNHDATNFPYKIFGFRDFNFFIQDCLSKIVGAFVSCKGFSNLSDLCRMLNYQREQLVAEGFPGLISVLLCKSDFMKHVTTLKNEITSDRFESLCRLHFKDIALCLINLAYDLQYLKELVREDVTLVDFHGSIETVKVYQAFDVLPQLVNKKDSTVLYLVKEDMLVFHEILINIVHSVSSSYLSVQKIQSLVQLSLLIDITMNVITNCDELCVYFATIVIEAVTRFTKHPELCTMSLNMIKNFVQIIVGIDPKILAESKISRLVPILYELQGNALLKDLARYILEILLNRNLVPRIIDTDDSSGNSEQGALERSLSVMSIIENFIRKMESNAFEASYLKTLIQFFRNDRKELIEIVKNEEHLLSKMVSLLLSIEGKENSDDIQSLLQEIPFNSMTVLSLVEKDQRNDSTTILLHHLAVSCLSEKPEIAELSNIVLKNLVDKQEFQGYFTDDCHDRWLSQFFKPFTYYKFKTSQSCKLHNEELSLVLNDTGIWQCKYQFENWISRLVCGILRAVDGSSIVVAFLPLCEASSATCVLLFPFCMELLLQVSTLKPILNGKFLALVDYLSSNLRDDLKLYVCQILNLVESLRMKSLEAADKNASPYFDYFFLNWDYLKLSQLASFANRDFLAVNYMEVGMSSLARHRKTGEADIQRSTFECKYGLVSNKKQIDDIISKSFDNLGSIDDAIAFKEPGLPDIESKTACTTAKSFGGNVIDHLKNTKSFSLLMPLLKDDDSTYRYQCAWRLGNWDLPTDDTNFDNAVYSTFSSVRLRDTDELEYRLRKLRGIFSSRNAATKELSLNKILPRWVELEIIKEFENVKSWLSNDQNEEVLLQKLREESEFFNNDNTTSIAYTHVEQILSVRSVIAEEVCKSSATGRSLHLLHSDIAAKYNDSNSSLRFLQMAANCSSIESVSVQPRNAENCEISLRKANVLWAKGERSTALKLIEPVVLAVKSKEVEVGRLFIDVLLTQAKWLKSSQRESPSSIITECLTPALEEAELTGNPEDMAKCIIEMAEYTSRVYDSSAKSLNSEEVQRKKRIMNARQEDWQKIQEQMRQTRKDTSEYKTLYNKSYWINKENQADQHELDELLRKKKKFALESVRYYVEYFKIAPITHSKSAIYRLISIWLNNSGYDDLCQELARSLANIPSHKFILLMPQLTARCVLNPTDGISAGFVNGILGLVERCAKDHPHHVIPFLLALQMSSIPTKNDPERIMAAKQIITKLKQSRVRNIIGKMEVLYNHLIELSNLPTKLSSLPRNHPLLSLRGFEILPPLTANLKINPSGQYNSLIGINSYSSRIDNVGGMNAPKRLEVIDTEGKRRYELLKGNDDTRQDAVMEQVFTFVNSCLEQNREARERRLKIRTYKVVPLSSQSGVIEWVNNTQMMGDWLQSAHPLYYPKDLAQSQAMEKMKNVAKAEQSVRISTFKSICQKMRPVFHYYFFEKFHFAPEWLEKRLSYTRSVAASSMVGYILGIGDRHTSNILIDNASAEVVHIDFGYAFDQGLLLPTPEQVPFRLTRDVVDGMGVCGVEGTFRKCCEITMSILRENYLGILTLLEVLLFDPVYLWEMTPNKALVVATKRRSRDDETQRTEIHEQG</sequence>
<evidence type="ECO:0000313" key="8">
    <source>
        <dbReference type="Proteomes" id="UP001187531"/>
    </source>
</evidence>
<protein>
    <recommendedName>
        <fullName evidence="9">Non-specific serine/threonine protein kinase</fullName>
    </recommendedName>
</protein>
<proteinExistence type="predicted"/>
<dbReference type="PROSITE" id="PS00916">
    <property type="entry name" value="PI3_4_KINASE_2"/>
    <property type="match status" value="1"/>
</dbReference>
<dbReference type="EMBL" id="JAVRJZ010000012">
    <property type="protein sequence ID" value="KAK2715090.1"/>
    <property type="molecule type" value="Genomic_DNA"/>
</dbReference>
<evidence type="ECO:0000259" key="6">
    <source>
        <dbReference type="PROSITE" id="PS51189"/>
    </source>
</evidence>
<dbReference type="Pfam" id="PF11640">
    <property type="entry name" value="TAN"/>
    <property type="match status" value="1"/>
</dbReference>
<dbReference type="PROSITE" id="PS50290">
    <property type="entry name" value="PI3_4_KINASE_3"/>
    <property type="match status" value="1"/>
</dbReference>
<comment type="caution">
    <text evidence="7">The sequence shown here is derived from an EMBL/GenBank/DDBJ whole genome shotgun (WGS) entry which is preliminary data.</text>
</comment>
<dbReference type="Pfam" id="PF00454">
    <property type="entry name" value="PI3_PI4_kinase"/>
    <property type="match status" value="1"/>
</dbReference>
<name>A0AA88HNI2_ARTSF</name>
<evidence type="ECO:0000256" key="1">
    <source>
        <dbReference type="ARBA" id="ARBA00022527"/>
    </source>
</evidence>
<keyword evidence="1" id="KW-0723">Serine/threonine-protein kinase</keyword>
<dbReference type="InterPro" id="IPR021668">
    <property type="entry name" value="TAN"/>
</dbReference>
<keyword evidence="8" id="KW-1185">Reference proteome</keyword>